<sequence length="348" mass="39307">MEALYSKLYDKYSTLKKKRLSELDEVNRDQEVKFLNYVSVAEELIQHLKDQNDRLRAQVNDLRSEVDSLRSNKDEQLAEYQKYLMGENEKNKLLSEEVEKLQKLLQGLSCNSKDSRNENAQLNMLEAAQVPPIEVGSGPMTRAKRKHSEAAQVTPIEVSSRLKRRSTRKHTQESGAEMEGRTMRSTNMQSQESGAQMEGAITPAFSHQLGEAIVRELAKGSSMGIHPTGDLSKDQQLERCKKIFTGADTGGVCQFQALIEYLVGMKLSSVNQTEGNCISALHQSSGYSFSLTWVKKAAGEEPELLYRALTLGTFEMVAPEWMRSVLMFSISMCPIFFERVARVIKLHR</sequence>
<name>A0A2P2J6A6_RHIMU</name>
<organism evidence="4">
    <name type="scientific">Rhizophora mucronata</name>
    <name type="common">Asiatic mangrove</name>
    <dbReference type="NCBI Taxonomy" id="61149"/>
    <lineage>
        <taxon>Eukaryota</taxon>
        <taxon>Viridiplantae</taxon>
        <taxon>Streptophyta</taxon>
        <taxon>Embryophyta</taxon>
        <taxon>Tracheophyta</taxon>
        <taxon>Spermatophyta</taxon>
        <taxon>Magnoliopsida</taxon>
        <taxon>eudicotyledons</taxon>
        <taxon>Gunneridae</taxon>
        <taxon>Pentapetalae</taxon>
        <taxon>rosids</taxon>
        <taxon>fabids</taxon>
        <taxon>Malpighiales</taxon>
        <taxon>Rhizophoraceae</taxon>
        <taxon>Rhizophora</taxon>
    </lineage>
</organism>
<evidence type="ECO:0000313" key="4">
    <source>
        <dbReference type="EMBL" id="MBW88937.1"/>
    </source>
</evidence>
<proteinExistence type="predicted"/>
<dbReference type="PANTHER" id="PTHR35489:SF2">
    <property type="entry name" value="TITAN9"/>
    <property type="match status" value="1"/>
</dbReference>
<feature type="coiled-coil region" evidence="1">
    <location>
        <begin position="38"/>
        <end position="118"/>
    </location>
</feature>
<feature type="region of interest" description="Disordered" evidence="2">
    <location>
        <begin position="134"/>
        <end position="197"/>
    </location>
</feature>
<dbReference type="InterPro" id="IPR056708">
    <property type="entry name" value="DUF7806"/>
</dbReference>
<evidence type="ECO:0000256" key="1">
    <source>
        <dbReference type="SAM" id="Coils"/>
    </source>
</evidence>
<dbReference type="Pfam" id="PF25091">
    <property type="entry name" value="DUF7806"/>
    <property type="match status" value="1"/>
</dbReference>
<dbReference type="GO" id="GO:0003006">
    <property type="term" value="P:developmental process involved in reproduction"/>
    <property type="evidence" value="ECO:0007669"/>
    <property type="project" value="TreeGrafter"/>
</dbReference>
<dbReference type="PANTHER" id="PTHR35489">
    <property type="entry name" value="TITAN9"/>
    <property type="match status" value="1"/>
</dbReference>
<protein>
    <submittedName>
        <fullName evidence="4">TITAN9 family protein</fullName>
    </submittedName>
</protein>
<accession>A0A2P2J6A6</accession>
<dbReference type="AlphaFoldDB" id="A0A2P2J6A6"/>
<reference evidence="4" key="1">
    <citation type="submission" date="2018-02" db="EMBL/GenBank/DDBJ databases">
        <title>Rhizophora mucronata_Transcriptome.</title>
        <authorList>
            <person name="Meera S.P."/>
            <person name="Sreeshan A."/>
            <person name="Augustine A."/>
        </authorList>
    </citation>
    <scope>NUCLEOTIDE SEQUENCE</scope>
    <source>
        <tissue evidence="4">Leaf</tissue>
    </source>
</reference>
<evidence type="ECO:0000259" key="3">
    <source>
        <dbReference type="Pfam" id="PF25091"/>
    </source>
</evidence>
<dbReference type="EMBL" id="GGEC01008454">
    <property type="protein sequence ID" value="MBW88937.1"/>
    <property type="molecule type" value="Transcribed_RNA"/>
</dbReference>
<feature type="compositionally biased region" description="Polar residues" evidence="2">
    <location>
        <begin position="183"/>
        <end position="194"/>
    </location>
</feature>
<feature type="domain" description="DUF7806" evidence="3">
    <location>
        <begin position="253"/>
        <end position="345"/>
    </location>
</feature>
<evidence type="ECO:0000256" key="2">
    <source>
        <dbReference type="SAM" id="MobiDB-lite"/>
    </source>
</evidence>
<keyword evidence="1" id="KW-0175">Coiled coil</keyword>